<feature type="compositionally biased region" description="Polar residues" evidence="1">
    <location>
        <begin position="975"/>
        <end position="984"/>
    </location>
</feature>
<feature type="compositionally biased region" description="Basic and acidic residues" evidence="1">
    <location>
        <begin position="1360"/>
        <end position="1388"/>
    </location>
</feature>
<feature type="compositionally biased region" description="Basic and acidic residues" evidence="1">
    <location>
        <begin position="796"/>
        <end position="818"/>
    </location>
</feature>
<feature type="region of interest" description="Disordered" evidence="1">
    <location>
        <begin position="1"/>
        <end position="874"/>
    </location>
</feature>
<reference evidence="2 3" key="1">
    <citation type="submission" date="2023-03" db="EMBL/GenBank/DDBJ databases">
        <title>High-quality genome of Scylla paramamosain provides insights in environmental adaptation.</title>
        <authorList>
            <person name="Zhang L."/>
        </authorList>
    </citation>
    <scope>NUCLEOTIDE SEQUENCE [LARGE SCALE GENOMIC DNA]</scope>
    <source>
        <strain evidence="2">LZ_2023a</strain>
        <tissue evidence="2">Muscle</tissue>
    </source>
</reference>
<feature type="compositionally biased region" description="Basic and acidic residues" evidence="1">
    <location>
        <begin position="352"/>
        <end position="362"/>
    </location>
</feature>
<evidence type="ECO:0000313" key="3">
    <source>
        <dbReference type="Proteomes" id="UP001487740"/>
    </source>
</evidence>
<comment type="caution">
    <text evidence="2">The sequence shown here is derived from an EMBL/GenBank/DDBJ whole genome shotgun (WGS) entry which is preliminary data.</text>
</comment>
<feature type="region of interest" description="Disordered" evidence="1">
    <location>
        <begin position="920"/>
        <end position="1077"/>
    </location>
</feature>
<feature type="compositionally biased region" description="Basic and acidic residues" evidence="1">
    <location>
        <begin position="864"/>
        <end position="874"/>
    </location>
</feature>
<feature type="compositionally biased region" description="Low complexity" evidence="1">
    <location>
        <begin position="136"/>
        <end position="165"/>
    </location>
</feature>
<feature type="compositionally biased region" description="Basic and acidic residues" evidence="1">
    <location>
        <begin position="590"/>
        <end position="610"/>
    </location>
</feature>
<feature type="compositionally biased region" description="Basic and acidic residues" evidence="1">
    <location>
        <begin position="21"/>
        <end position="37"/>
    </location>
</feature>
<feature type="compositionally biased region" description="Low complexity" evidence="1">
    <location>
        <begin position="74"/>
        <end position="83"/>
    </location>
</feature>
<name>A0AAW0UV94_SCYPA</name>
<protein>
    <recommendedName>
        <fullName evidence="4">Supervillin</fullName>
    </recommendedName>
</protein>
<evidence type="ECO:0008006" key="4">
    <source>
        <dbReference type="Google" id="ProtNLM"/>
    </source>
</evidence>
<evidence type="ECO:0000313" key="2">
    <source>
        <dbReference type="EMBL" id="KAK8402227.1"/>
    </source>
</evidence>
<dbReference type="Proteomes" id="UP001487740">
    <property type="component" value="Unassembled WGS sequence"/>
</dbReference>
<keyword evidence="3" id="KW-1185">Reference proteome</keyword>
<feature type="compositionally biased region" description="Low complexity" evidence="1">
    <location>
        <begin position="1013"/>
        <end position="1038"/>
    </location>
</feature>
<feature type="compositionally biased region" description="Polar residues" evidence="1">
    <location>
        <begin position="1102"/>
        <end position="1111"/>
    </location>
</feature>
<feature type="compositionally biased region" description="Basic and acidic residues" evidence="1">
    <location>
        <begin position="1242"/>
        <end position="1280"/>
    </location>
</feature>
<feature type="compositionally biased region" description="Basic and acidic residues" evidence="1">
    <location>
        <begin position="989"/>
        <end position="1000"/>
    </location>
</feature>
<feature type="compositionally biased region" description="Low complexity" evidence="1">
    <location>
        <begin position="47"/>
        <end position="63"/>
    </location>
</feature>
<feature type="compositionally biased region" description="Basic and acidic residues" evidence="1">
    <location>
        <begin position="1296"/>
        <end position="1336"/>
    </location>
</feature>
<sequence length="1478" mass="160578">MVQQKGSSNGEGEEGAPGQAELERRERIQRYKDERRKQMAARYGQVEWSSSEESGAGEETYSAYRRRRRRGGRDTNTSSNTDLSTHEAPRLQENGSPPEGRGRRVVGGSSSEDVVMSAGLGVRSTRTSRLRQAALASSSSTTNNNNNNNNNYNNSASSNNNNNNNIYAEGVGERGRGEASPDLAPLKRLPDQAEGRMCVDSADSPLSGSDGRGGRRHAGSSDKDKSHKRKSNLNRSTTSEVLPPAPEPLPAVLPNDSSEDTPRRRRRRGPLSPVGVGGGLSVSGAEPLKTPEVVRHVVSRLTPPVTAPTQPSALSSSQQPSLQSSAPAHTFQPIQPAAIPDSTHSAPSTLDSRARHAQDGGSRRLSGSLGNETEEGVRKVPPKLAPLKKPDIPDVLRPKDTTGLASPGVVNTPPSSRPSSVVFDKPPLAPEGQRPVTLRTSLRKPTDIGTCFMAARREKRDDSKPENVFRDQLQRPKKGDRLSKSDMNLKIESSYSGKQDDLLSPGSSDLEVACISASSLTTTTSSPTLGSEETMSSRLEALTTRAKETMERADRLGKDSTPPPPESSPPEDSADSMVHECEQYLTVNASRKEVSGGVRPREVVSSDTRSDNVQSPTVKKGVISDTGQKNWVGGSEGRGKESKRLAMEKEVNKEVKREPSQAAEPLKMTAASAVPSGPPDLATLGSDNLSPPPEEVVHGLRHVGYADEEVGSPESVQMRSPDHRSSSSSSGSKRSSRRCSLDGDTPQAVSPDPQSILKRRSSREDVTVERPTTPEPHSILKRKTSSRTSSIDIVEGEPRPILKKKSSVEELDHFEPRPILKKKSSTDDELDDRPRSILKGGRSREDLDLTEGFVSPNPILKRSPRCDSEGEGELRPILKRRDTTDGVRLRLHVSDGEDVEGEVPSVRVRSDSAPEAVIRLRGHSPPALSATPSHGILKKRGAHSPGRFDQMDSELGAILRSRRTQGVSDADSDSEATNRPQSPSLLALTKREESSSRSGERPLSVAERVAGMEAARQEPPAPASRRSPTPTRSPGARPKQTPSFLDRPPTPTDKGRDNRRNSAFALVAEPSPGDGAEAINEAFLDRPVTEAYNSAIFPNDDTAPTTPSVVSQKAAFFAQLEREQKTSPDTSPSRPSHTSRFSSRRDRGARHATQPVTEEEVNQASRLAEASDSASHDSDSAPPRRESSSGFRAAREAVLRNSAEVMQGLTPGSSPRRRSSSRKTSVNEPEDDLALDPVRGILKRDGSGGSREVPRDSPRSILKHFSDARRASFSESEHPRGILKSESPLPPPIGSPEHEAKLLRGVLKKDSSLEDSKEIKSILKPESQSLERDHSSDSSSDDVTLTTGNTTQGPECDIADSIRDIDPVRHKDDQYKGDVPHKADPYKTEHHRADLAEALRHVEPIKSRDDLAEALRQIEPIHSKERSREREGKGRKLVSQHSRVFLHVQSHHQYGNYGGHRLCAAPGLDRHEFLIIHL</sequence>
<feature type="compositionally biased region" description="Polar residues" evidence="1">
    <location>
        <begin position="1343"/>
        <end position="1353"/>
    </location>
</feature>
<feature type="compositionally biased region" description="Basic and acidic residues" evidence="1">
    <location>
        <begin position="1174"/>
        <end position="1198"/>
    </location>
</feature>
<feature type="compositionally biased region" description="Basic and acidic residues" evidence="1">
    <location>
        <begin position="388"/>
        <end position="400"/>
    </location>
</feature>
<gene>
    <name evidence="2" type="ORF">O3P69_001382</name>
</gene>
<feature type="compositionally biased region" description="Basic and acidic residues" evidence="1">
    <location>
        <begin position="637"/>
        <end position="659"/>
    </location>
</feature>
<feature type="compositionally biased region" description="Low complexity" evidence="1">
    <location>
        <begin position="516"/>
        <end position="534"/>
    </location>
</feature>
<evidence type="ECO:0000256" key="1">
    <source>
        <dbReference type="SAM" id="MobiDB-lite"/>
    </source>
</evidence>
<accession>A0AAW0UV94</accession>
<feature type="compositionally biased region" description="Polar residues" evidence="1">
    <location>
        <begin position="1127"/>
        <end position="1141"/>
    </location>
</feature>
<dbReference type="EMBL" id="JARAKH010000008">
    <property type="protein sequence ID" value="KAK8402227.1"/>
    <property type="molecule type" value="Genomic_DNA"/>
</dbReference>
<feature type="compositionally biased region" description="Basic and acidic residues" evidence="1">
    <location>
        <begin position="545"/>
        <end position="558"/>
    </location>
</feature>
<feature type="compositionally biased region" description="Low complexity" evidence="1">
    <location>
        <begin position="307"/>
        <end position="328"/>
    </location>
</feature>
<organism evidence="2 3">
    <name type="scientific">Scylla paramamosain</name>
    <name type="common">Mud crab</name>
    <dbReference type="NCBI Taxonomy" id="85552"/>
    <lineage>
        <taxon>Eukaryota</taxon>
        <taxon>Metazoa</taxon>
        <taxon>Ecdysozoa</taxon>
        <taxon>Arthropoda</taxon>
        <taxon>Crustacea</taxon>
        <taxon>Multicrustacea</taxon>
        <taxon>Malacostraca</taxon>
        <taxon>Eumalacostraca</taxon>
        <taxon>Eucarida</taxon>
        <taxon>Decapoda</taxon>
        <taxon>Pleocyemata</taxon>
        <taxon>Brachyura</taxon>
        <taxon>Eubrachyura</taxon>
        <taxon>Portunoidea</taxon>
        <taxon>Portunidae</taxon>
        <taxon>Portuninae</taxon>
        <taxon>Scylla</taxon>
    </lineage>
</organism>
<proteinExistence type="predicted"/>
<feature type="compositionally biased region" description="Polar residues" evidence="1">
    <location>
        <begin position="342"/>
        <end position="351"/>
    </location>
</feature>
<feature type="region of interest" description="Disordered" evidence="1">
    <location>
        <begin position="1095"/>
        <end position="1388"/>
    </location>
</feature>
<feature type="compositionally biased region" description="Basic and acidic residues" evidence="1">
    <location>
        <begin position="455"/>
        <end position="489"/>
    </location>
</feature>